<dbReference type="Proteomes" id="UP000596929">
    <property type="component" value="Unassembled WGS sequence"/>
</dbReference>
<accession>A0ABR7D8Q6</accession>
<gene>
    <name evidence="1" type="ORF">H8S20_01490</name>
</gene>
<dbReference type="RefSeq" id="WP_186859108.1">
    <property type="nucleotide sequence ID" value="NZ_JACOOO010000001.1"/>
</dbReference>
<comment type="caution">
    <text evidence="1">The sequence shown here is derived from an EMBL/GenBank/DDBJ whole genome shotgun (WGS) entry which is preliminary data.</text>
</comment>
<evidence type="ECO:0000313" key="2">
    <source>
        <dbReference type="Proteomes" id="UP000596929"/>
    </source>
</evidence>
<name>A0ABR7D8Q6_9CLOT</name>
<evidence type="ECO:0000313" key="1">
    <source>
        <dbReference type="EMBL" id="MBC5627560.1"/>
    </source>
</evidence>
<sequence>MDDLEIRSLIYNIMDKALVKNAQSKADIFVSLKPNLKLLTVEVYNDGWRNWKDTDYYREIRISPSSVEARETVINSLVDVCEAIDSI</sequence>
<proteinExistence type="predicted"/>
<reference evidence="1 2" key="1">
    <citation type="submission" date="2020-08" db="EMBL/GenBank/DDBJ databases">
        <title>Genome public.</title>
        <authorList>
            <person name="Liu C."/>
            <person name="Sun Q."/>
        </authorList>
    </citation>
    <scope>NUCLEOTIDE SEQUENCE [LARGE SCALE GENOMIC DNA]</scope>
    <source>
        <strain evidence="1 2">NSJ-6</strain>
    </source>
</reference>
<dbReference type="EMBL" id="JACOOO010000001">
    <property type="protein sequence ID" value="MBC5627560.1"/>
    <property type="molecule type" value="Genomic_DNA"/>
</dbReference>
<protein>
    <submittedName>
        <fullName evidence="1">Uncharacterized protein</fullName>
    </submittedName>
</protein>
<keyword evidence="2" id="KW-1185">Reference proteome</keyword>
<organism evidence="1 2">
    <name type="scientific">Clostridium hominis</name>
    <dbReference type="NCBI Taxonomy" id="2763036"/>
    <lineage>
        <taxon>Bacteria</taxon>
        <taxon>Bacillati</taxon>
        <taxon>Bacillota</taxon>
        <taxon>Clostridia</taxon>
        <taxon>Eubacteriales</taxon>
        <taxon>Clostridiaceae</taxon>
        <taxon>Clostridium</taxon>
    </lineage>
</organism>